<dbReference type="InterPro" id="IPR008880">
    <property type="entry name" value="Trigger_fac_C"/>
</dbReference>
<evidence type="ECO:0000256" key="9">
    <source>
        <dbReference type="ARBA" id="ARBA00029986"/>
    </source>
</evidence>
<evidence type="ECO:0000256" key="6">
    <source>
        <dbReference type="ARBA" id="ARBA00023110"/>
    </source>
</evidence>
<comment type="catalytic activity">
    <reaction evidence="1">
        <text>[protein]-peptidylproline (omega=180) = [protein]-peptidylproline (omega=0)</text>
        <dbReference type="Rhea" id="RHEA:16237"/>
        <dbReference type="Rhea" id="RHEA-COMP:10747"/>
        <dbReference type="Rhea" id="RHEA-COMP:10748"/>
        <dbReference type="ChEBI" id="CHEBI:83833"/>
        <dbReference type="ChEBI" id="CHEBI:83834"/>
        <dbReference type="EC" id="5.2.1.8"/>
    </reaction>
</comment>
<evidence type="ECO:0000259" key="13">
    <source>
        <dbReference type="Pfam" id="PF05698"/>
    </source>
</evidence>
<dbReference type="EC" id="5.2.1.8" evidence="4"/>
<accession>A0A1F7W6P7</accession>
<evidence type="ECO:0000256" key="1">
    <source>
        <dbReference type="ARBA" id="ARBA00000971"/>
    </source>
</evidence>
<comment type="subcellular location">
    <subcellularLocation>
        <location evidence="2">Cytoplasm</location>
    </subcellularLocation>
</comment>
<dbReference type="Gene3D" id="3.10.50.40">
    <property type="match status" value="1"/>
</dbReference>
<evidence type="ECO:0000256" key="4">
    <source>
        <dbReference type="ARBA" id="ARBA00013194"/>
    </source>
</evidence>
<evidence type="ECO:0000313" key="14">
    <source>
        <dbReference type="EMBL" id="OGL97867.1"/>
    </source>
</evidence>
<dbReference type="InterPro" id="IPR046357">
    <property type="entry name" value="PPIase_dom_sf"/>
</dbReference>
<evidence type="ECO:0000256" key="7">
    <source>
        <dbReference type="ARBA" id="ARBA00023186"/>
    </source>
</evidence>
<keyword evidence="6" id="KW-0697">Rotamase</keyword>
<dbReference type="InterPro" id="IPR008881">
    <property type="entry name" value="Trigger_fac_ribosome-bd_bac"/>
</dbReference>
<feature type="domain" description="PPIase FKBP-type" evidence="11">
    <location>
        <begin position="81"/>
        <end position="160"/>
    </location>
</feature>
<dbReference type="Pfam" id="PF05698">
    <property type="entry name" value="Trigger_C"/>
    <property type="match status" value="1"/>
</dbReference>
<evidence type="ECO:0000256" key="2">
    <source>
        <dbReference type="ARBA" id="ARBA00004496"/>
    </source>
</evidence>
<organism evidence="14 15">
    <name type="scientific">Candidatus Uhrbacteria bacterium RIFOXYB2_FULL_57_15</name>
    <dbReference type="NCBI Taxonomy" id="1802422"/>
    <lineage>
        <taxon>Bacteria</taxon>
        <taxon>Candidatus Uhriibacteriota</taxon>
    </lineage>
</organism>
<keyword evidence="10" id="KW-0175">Coiled coil</keyword>
<feature type="non-terminal residue" evidence="14">
    <location>
        <position position="1"/>
    </location>
</feature>
<feature type="coiled-coil region" evidence="10">
    <location>
        <begin position="187"/>
        <end position="218"/>
    </location>
</feature>
<protein>
    <recommendedName>
        <fullName evidence="5">Trigger factor</fullName>
        <ecNumber evidence="4">5.2.1.8</ecNumber>
    </recommendedName>
    <alternativeName>
        <fullName evidence="9">PPIase</fullName>
    </alternativeName>
</protein>
<gene>
    <name evidence="14" type="ORF">A2304_04785</name>
</gene>
<dbReference type="Gene3D" id="1.10.3120.10">
    <property type="entry name" value="Trigger factor, C-terminal domain"/>
    <property type="match status" value="1"/>
</dbReference>
<dbReference type="GO" id="GO:0015031">
    <property type="term" value="P:protein transport"/>
    <property type="evidence" value="ECO:0007669"/>
    <property type="project" value="InterPro"/>
</dbReference>
<evidence type="ECO:0000256" key="3">
    <source>
        <dbReference type="ARBA" id="ARBA00005464"/>
    </source>
</evidence>
<dbReference type="InterPro" id="IPR001179">
    <property type="entry name" value="PPIase_FKBP_dom"/>
</dbReference>
<evidence type="ECO:0000256" key="5">
    <source>
        <dbReference type="ARBA" id="ARBA00016902"/>
    </source>
</evidence>
<evidence type="ECO:0000313" key="15">
    <source>
        <dbReference type="Proteomes" id="UP000176501"/>
    </source>
</evidence>
<comment type="similarity">
    <text evidence="3">Belongs to the FKBP-type PPIase family. Tig subfamily.</text>
</comment>
<keyword evidence="8" id="KW-0413">Isomerase</keyword>
<dbReference type="InterPro" id="IPR027304">
    <property type="entry name" value="Trigger_fact/SurA_dom_sf"/>
</dbReference>
<evidence type="ECO:0000259" key="11">
    <source>
        <dbReference type="Pfam" id="PF00254"/>
    </source>
</evidence>
<dbReference type="InterPro" id="IPR005215">
    <property type="entry name" value="Trig_fac"/>
</dbReference>
<feature type="domain" description="Trigger factor C-terminal" evidence="13">
    <location>
        <begin position="184"/>
        <end position="341"/>
    </location>
</feature>
<dbReference type="EMBL" id="MGFE01000028">
    <property type="protein sequence ID" value="OGL97867.1"/>
    <property type="molecule type" value="Genomic_DNA"/>
</dbReference>
<feature type="domain" description="Trigger factor ribosome-binding bacterial" evidence="12">
    <location>
        <begin position="2"/>
        <end position="64"/>
    </location>
</feature>
<evidence type="ECO:0000256" key="10">
    <source>
        <dbReference type="SAM" id="Coils"/>
    </source>
</evidence>
<dbReference type="AlphaFoldDB" id="A0A1F7W6P7"/>
<dbReference type="GO" id="GO:0006457">
    <property type="term" value="P:protein folding"/>
    <property type="evidence" value="ECO:0007669"/>
    <property type="project" value="InterPro"/>
</dbReference>
<evidence type="ECO:0000259" key="12">
    <source>
        <dbReference type="Pfam" id="PF05697"/>
    </source>
</evidence>
<proteinExistence type="inferred from homology"/>
<sequence>SNEIETVGSPKIDVEKLAPGNDIVYTAEVALMPKISKLADWHALTVGKKPHDATNKDIELALTDLQRMQTKETRGASGAVATEADKVVVSMNMKKAGVPVEGGQSPNHVIYLTESYYVPGFKEQLVGMREGEEKSFTLTFPEEHTSKMLAGSAVEFEVAMKEIYNLEHPELDDAFASALGQTDMATLKDLLKKNIQGEKELEEKSRQEREILETLAKESRFDDIPDLLLNEEINKMIHELERGAAEQGMEFPEYMKSIKKTVAELKLEFTPQALTRIKVALILREIVKNENVEITDAEVEESLDQIAERYEDKEARDRIYDPEYRGYVEYTLKNRKAIEKLREAMVK</sequence>
<keyword evidence="7" id="KW-0143">Chaperone</keyword>
<dbReference type="SUPFAM" id="SSF109998">
    <property type="entry name" value="Triger factor/SurA peptide-binding domain-like"/>
    <property type="match status" value="1"/>
</dbReference>
<dbReference type="SUPFAM" id="SSF54534">
    <property type="entry name" value="FKBP-like"/>
    <property type="match status" value="1"/>
</dbReference>
<comment type="caution">
    <text evidence="14">The sequence shown here is derived from an EMBL/GenBank/DDBJ whole genome shotgun (WGS) entry which is preliminary data.</text>
</comment>
<evidence type="ECO:0000256" key="8">
    <source>
        <dbReference type="ARBA" id="ARBA00023235"/>
    </source>
</evidence>
<dbReference type="Pfam" id="PF00254">
    <property type="entry name" value="FKBP_C"/>
    <property type="match status" value="1"/>
</dbReference>
<name>A0A1F7W6P7_9BACT</name>
<dbReference type="Pfam" id="PF05697">
    <property type="entry name" value="Trigger_N"/>
    <property type="match status" value="1"/>
</dbReference>
<dbReference type="GO" id="GO:0005737">
    <property type="term" value="C:cytoplasm"/>
    <property type="evidence" value="ECO:0007669"/>
    <property type="project" value="UniProtKB-SubCell"/>
</dbReference>
<dbReference type="GO" id="GO:0003755">
    <property type="term" value="F:peptidyl-prolyl cis-trans isomerase activity"/>
    <property type="evidence" value="ECO:0007669"/>
    <property type="project" value="UniProtKB-KW"/>
</dbReference>
<dbReference type="Proteomes" id="UP000176501">
    <property type="component" value="Unassembled WGS sequence"/>
</dbReference>
<dbReference type="InterPro" id="IPR037041">
    <property type="entry name" value="Trigger_fac_C_sf"/>
</dbReference>
<dbReference type="NCBIfam" id="TIGR00115">
    <property type="entry name" value="tig"/>
    <property type="match status" value="1"/>
</dbReference>
<reference evidence="14 15" key="1">
    <citation type="journal article" date="2016" name="Nat. Commun.">
        <title>Thousands of microbial genomes shed light on interconnected biogeochemical processes in an aquifer system.</title>
        <authorList>
            <person name="Anantharaman K."/>
            <person name="Brown C.T."/>
            <person name="Hug L.A."/>
            <person name="Sharon I."/>
            <person name="Castelle C.J."/>
            <person name="Probst A.J."/>
            <person name="Thomas B.C."/>
            <person name="Singh A."/>
            <person name="Wilkins M.J."/>
            <person name="Karaoz U."/>
            <person name="Brodie E.L."/>
            <person name="Williams K.H."/>
            <person name="Hubbard S.S."/>
            <person name="Banfield J.F."/>
        </authorList>
    </citation>
    <scope>NUCLEOTIDE SEQUENCE [LARGE SCALE GENOMIC DNA]</scope>
</reference>